<organism evidence="2 3">
    <name type="scientific">Dehalococcoides mccartyi (strain CBDB1)</name>
    <dbReference type="NCBI Taxonomy" id="255470"/>
    <lineage>
        <taxon>Bacteria</taxon>
        <taxon>Bacillati</taxon>
        <taxon>Chloroflexota</taxon>
        <taxon>Dehalococcoidia</taxon>
        <taxon>Dehalococcoidales</taxon>
        <taxon>Dehalococcoidaceae</taxon>
        <taxon>Dehalococcoides</taxon>
    </lineage>
</organism>
<evidence type="ECO:0000313" key="3">
    <source>
        <dbReference type="Proteomes" id="UP000000433"/>
    </source>
</evidence>
<gene>
    <name evidence="2" type="ordered locus">cbdbA1485</name>
</gene>
<dbReference type="CDD" id="cd01029">
    <property type="entry name" value="TOPRIM_primases"/>
    <property type="match status" value="1"/>
</dbReference>
<dbReference type="InterPro" id="IPR022081">
    <property type="entry name" value="DUF3631"/>
</dbReference>
<feature type="domain" description="DUF3631" evidence="1">
    <location>
        <begin position="431"/>
        <end position="607"/>
    </location>
</feature>
<sequence>MKSTSIILFNINDFLGRLPDVKKVGERRWVASCPVEGHSTPQNHLSITDAGDKILLACFSNRNHSYQQICQALGLRPESQPINPKRRIDALYDYRDKDGKLLYQVVRYKPKSFTQRRPDGKGDWIYNLKGITPVLYRLPELSATPKGQVVFIAEGEKGVNSLVEQGLTATCSPMGAGKWREEYNSAFINRDVIILPDNDEPGKRHAEQVFTSLSKIAKTVQIVQLTGLKEKEDIHDWFNQGHSSQDLLKLIEVKPSLSRSEAINLPALLDDIASFIRSYVVLSDYQLQAISLWVIHTYTLENALTTPYLNIYSAEKRSGKTRLLEVLEVLVARPWFTGRVTSAVLARKVDAECPTLLLDESDAAFKGEKEYSETLRGILNTGYRRGGKSSVCVGKGADISYKDLSTFCPKAIAGIGKLPGTLADRSIPIQLKRRNVNETVAKFHPRKITTEIQSLKERLVQCTSIGLSEIELIMPSELDDRAADCWEHLLIIAETAGNSWPEKARIAAIALMTGEVRQDDSLGIQLLTDIREITKDKSEHISSADLIEALLKVDESPWSDLNGRSLNARRLAALLKTYGIHSQTIRQGSRTFKGYQVADFQDAFNRYLSKNGLLSVTSVTDSFEPIVKYEPNSSVTNGPKEQNVTDNLQSYANRNVTLVTDKTLFIREKDKNELDDESESDTSCEVLDSWRKTAIPAWRRVLKESISLGDIKREEYARKMLQEVLKDPAYREVQS</sequence>
<dbReference type="SUPFAM" id="SSF56731">
    <property type="entry name" value="DNA primase core"/>
    <property type="match status" value="1"/>
</dbReference>
<dbReference type="KEGG" id="deh:cbdbA1485"/>
<accession>A0A916NZJ6</accession>
<evidence type="ECO:0000313" key="2">
    <source>
        <dbReference type="EMBL" id="CAI83506.1"/>
    </source>
</evidence>
<dbReference type="Gene3D" id="3.40.1360.10">
    <property type="match status" value="1"/>
</dbReference>
<reference evidence="2 3" key="1">
    <citation type="journal article" date="2005" name="Nat. Biotechnol.">
        <title>Genome sequence of the chlorinated compound-respiring bacterium Dehalococcoides species strain CBDB1.</title>
        <authorList>
            <person name="Kube M."/>
            <person name="Beck A."/>
            <person name="Zinder S.H."/>
            <person name="Kuhl H."/>
            <person name="Reinhardt R."/>
            <person name="Adrian L."/>
        </authorList>
    </citation>
    <scope>NUCLEOTIDE SEQUENCE [LARGE SCALE GENOMIC DNA]</scope>
    <source>
        <strain evidence="2 3">CBDB1</strain>
    </source>
</reference>
<dbReference type="RefSeq" id="WP_011309850.1">
    <property type="nucleotide sequence ID" value="NC_007356.1"/>
</dbReference>
<dbReference type="InterPro" id="IPR034154">
    <property type="entry name" value="TOPRIM_DnaG/twinkle"/>
</dbReference>
<keyword evidence="3" id="KW-1185">Reference proteome</keyword>
<dbReference type="Proteomes" id="UP000000433">
    <property type="component" value="Chromosome"/>
</dbReference>
<name>A0A916NZJ6_DEHMC</name>
<dbReference type="Pfam" id="PF12307">
    <property type="entry name" value="DUF3631"/>
    <property type="match status" value="1"/>
</dbReference>
<dbReference type="AlphaFoldDB" id="A0A916NZJ6"/>
<dbReference type="EMBL" id="AJ965256">
    <property type="protein sequence ID" value="CAI83506.1"/>
    <property type="molecule type" value="Genomic_DNA"/>
</dbReference>
<proteinExistence type="predicted"/>
<evidence type="ECO:0000259" key="1">
    <source>
        <dbReference type="Pfam" id="PF12307"/>
    </source>
</evidence>
<protein>
    <recommendedName>
        <fullName evidence="1">DUF3631 domain-containing protein</fullName>
    </recommendedName>
</protein>